<dbReference type="PaxDb" id="39947-A0A0P0XUT6"/>
<dbReference type="InParanoid" id="A0A0P0XUT6"/>
<sequence>MLKKQEHETLENIFFAATRVEVGNVVNTDFWRSNWLPSISSSMPCLFSFVCQDGLLVAEGMGLSRREETEPARRRCVFLDNGGDGNFSVDSGVQHVLPGQNEMVLGQDGLRDKSIIQDQVVHVACPQREMPHGRQSTKERLAPSPTLPPLFFCENWLNIGFQLPRDQDLDLGEWRLQPRVCCRAAHRKSFDSFFSWYAGSYGRRGMQGSPRTEQARLVMYMEQLRMKSLVWRAAANKLGLSSKHRSPWLLGRWASSSATSRVEGDDRFCRLAVASPLSSGRRWREATPEQSGRP</sequence>
<name>A0A0P0XUT6_ORYSJ</name>
<protein>
    <submittedName>
        <fullName evidence="1">Os10g0433850 protein</fullName>
    </submittedName>
</protein>
<evidence type="ECO:0000313" key="2">
    <source>
        <dbReference type="Proteomes" id="UP000059680"/>
    </source>
</evidence>
<reference evidence="2" key="1">
    <citation type="journal article" date="2005" name="Nature">
        <title>The map-based sequence of the rice genome.</title>
        <authorList>
            <consortium name="International rice genome sequencing project (IRGSP)"/>
            <person name="Matsumoto T."/>
            <person name="Wu J."/>
            <person name="Kanamori H."/>
            <person name="Katayose Y."/>
            <person name="Fujisawa M."/>
            <person name="Namiki N."/>
            <person name="Mizuno H."/>
            <person name="Yamamoto K."/>
            <person name="Antonio B.A."/>
            <person name="Baba T."/>
            <person name="Sakata K."/>
            <person name="Nagamura Y."/>
            <person name="Aoki H."/>
            <person name="Arikawa K."/>
            <person name="Arita K."/>
            <person name="Bito T."/>
            <person name="Chiden Y."/>
            <person name="Fujitsuka N."/>
            <person name="Fukunaka R."/>
            <person name="Hamada M."/>
            <person name="Harada C."/>
            <person name="Hayashi A."/>
            <person name="Hijishita S."/>
            <person name="Honda M."/>
            <person name="Hosokawa S."/>
            <person name="Ichikawa Y."/>
            <person name="Idonuma A."/>
            <person name="Iijima M."/>
            <person name="Ikeda M."/>
            <person name="Ikeno M."/>
            <person name="Ito K."/>
            <person name="Ito S."/>
            <person name="Ito T."/>
            <person name="Ito Y."/>
            <person name="Ito Y."/>
            <person name="Iwabuchi A."/>
            <person name="Kamiya K."/>
            <person name="Karasawa W."/>
            <person name="Kurita K."/>
            <person name="Katagiri S."/>
            <person name="Kikuta A."/>
            <person name="Kobayashi H."/>
            <person name="Kobayashi N."/>
            <person name="Machita K."/>
            <person name="Maehara T."/>
            <person name="Masukawa M."/>
            <person name="Mizubayashi T."/>
            <person name="Mukai Y."/>
            <person name="Nagasaki H."/>
            <person name="Nagata Y."/>
            <person name="Naito S."/>
            <person name="Nakashima M."/>
            <person name="Nakama Y."/>
            <person name="Nakamichi Y."/>
            <person name="Nakamura M."/>
            <person name="Meguro A."/>
            <person name="Negishi M."/>
            <person name="Ohta I."/>
            <person name="Ohta T."/>
            <person name="Okamoto M."/>
            <person name="Ono N."/>
            <person name="Saji S."/>
            <person name="Sakaguchi M."/>
            <person name="Sakai K."/>
            <person name="Shibata M."/>
            <person name="Shimokawa T."/>
            <person name="Song J."/>
            <person name="Takazaki Y."/>
            <person name="Terasawa K."/>
            <person name="Tsugane M."/>
            <person name="Tsuji K."/>
            <person name="Ueda S."/>
            <person name="Waki K."/>
            <person name="Yamagata H."/>
            <person name="Yamamoto M."/>
            <person name="Yamamoto S."/>
            <person name="Yamane H."/>
            <person name="Yoshiki S."/>
            <person name="Yoshihara R."/>
            <person name="Yukawa K."/>
            <person name="Zhong H."/>
            <person name="Yano M."/>
            <person name="Yuan Q."/>
            <person name="Ouyang S."/>
            <person name="Liu J."/>
            <person name="Jones K.M."/>
            <person name="Gansberger K."/>
            <person name="Moffat K."/>
            <person name="Hill J."/>
            <person name="Bera J."/>
            <person name="Fadrosh D."/>
            <person name="Jin S."/>
            <person name="Johri S."/>
            <person name="Kim M."/>
            <person name="Overton L."/>
            <person name="Reardon M."/>
            <person name="Tsitrin T."/>
            <person name="Vuong H."/>
            <person name="Weaver B."/>
            <person name="Ciecko A."/>
            <person name="Tallon L."/>
            <person name="Jackson J."/>
            <person name="Pai G."/>
            <person name="Aken S.V."/>
            <person name="Utterback T."/>
            <person name="Reidmuller S."/>
            <person name="Feldblyum T."/>
            <person name="Hsiao J."/>
            <person name="Zismann V."/>
            <person name="Iobst S."/>
            <person name="de Vazeille A.R."/>
            <person name="Buell C.R."/>
            <person name="Ying K."/>
            <person name="Li Y."/>
            <person name="Lu T."/>
            <person name="Huang Y."/>
            <person name="Zhao Q."/>
            <person name="Feng Q."/>
            <person name="Zhang L."/>
            <person name="Zhu J."/>
            <person name="Weng Q."/>
            <person name="Mu J."/>
            <person name="Lu Y."/>
            <person name="Fan D."/>
            <person name="Liu Y."/>
            <person name="Guan J."/>
            <person name="Zhang Y."/>
            <person name="Yu S."/>
            <person name="Liu X."/>
            <person name="Zhang Y."/>
            <person name="Hong G."/>
            <person name="Han B."/>
            <person name="Choisne N."/>
            <person name="Demange N."/>
            <person name="Orjeda G."/>
            <person name="Samain S."/>
            <person name="Cattolico L."/>
            <person name="Pelletier E."/>
            <person name="Couloux A."/>
            <person name="Segurens B."/>
            <person name="Wincker P."/>
            <person name="D'Hont A."/>
            <person name="Scarpelli C."/>
            <person name="Weissenbach J."/>
            <person name="Salanoubat M."/>
            <person name="Quetier F."/>
            <person name="Yu Y."/>
            <person name="Kim H.R."/>
            <person name="Rambo T."/>
            <person name="Currie J."/>
            <person name="Collura K."/>
            <person name="Luo M."/>
            <person name="Yang T."/>
            <person name="Ammiraju J.S.S."/>
            <person name="Engler F."/>
            <person name="Soderlund C."/>
            <person name="Wing R.A."/>
            <person name="Palmer L.E."/>
            <person name="de la Bastide M."/>
            <person name="Spiegel L."/>
            <person name="Nascimento L."/>
            <person name="Zutavern T."/>
            <person name="O'Shaughnessy A."/>
            <person name="Dike S."/>
            <person name="Dedhia N."/>
            <person name="Preston R."/>
            <person name="Balija V."/>
            <person name="McCombie W.R."/>
            <person name="Chow T."/>
            <person name="Chen H."/>
            <person name="Chung M."/>
            <person name="Chen C."/>
            <person name="Shaw J."/>
            <person name="Wu H."/>
            <person name="Hsiao K."/>
            <person name="Chao Y."/>
            <person name="Chu M."/>
            <person name="Cheng C."/>
            <person name="Hour A."/>
            <person name="Lee P."/>
            <person name="Lin S."/>
            <person name="Lin Y."/>
            <person name="Liou J."/>
            <person name="Liu S."/>
            <person name="Hsing Y."/>
            <person name="Raghuvanshi S."/>
            <person name="Mohanty A."/>
            <person name="Bharti A.K."/>
            <person name="Gaur A."/>
            <person name="Gupta V."/>
            <person name="Kumar D."/>
            <person name="Ravi V."/>
            <person name="Vij S."/>
            <person name="Kapur A."/>
            <person name="Khurana P."/>
            <person name="Khurana P."/>
            <person name="Khurana J.P."/>
            <person name="Tyagi A.K."/>
            <person name="Gaikwad K."/>
            <person name="Singh A."/>
            <person name="Dalal V."/>
            <person name="Srivastava S."/>
            <person name="Dixit A."/>
            <person name="Pal A.K."/>
            <person name="Ghazi I.A."/>
            <person name="Yadav M."/>
            <person name="Pandit A."/>
            <person name="Bhargava A."/>
            <person name="Sureshbabu K."/>
            <person name="Batra K."/>
            <person name="Sharma T.R."/>
            <person name="Mohapatra T."/>
            <person name="Singh N.K."/>
            <person name="Messing J."/>
            <person name="Nelson A.B."/>
            <person name="Fuks G."/>
            <person name="Kavchok S."/>
            <person name="Keizer G."/>
            <person name="Linton E."/>
            <person name="Llaca V."/>
            <person name="Song R."/>
            <person name="Tanyolac B."/>
            <person name="Young S."/>
            <person name="Ho-Il K."/>
            <person name="Hahn J.H."/>
            <person name="Sangsakoo G."/>
            <person name="Vanavichit A."/>
            <person name="de Mattos Luiz.A.T."/>
            <person name="Zimmer P.D."/>
            <person name="Malone G."/>
            <person name="Dellagostin O."/>
            <person name="de Oliveira A.C."/>
            <person name="Bevan M."/>
            <person name="Bancroft I."/>
            <person name="Minx P."/>
            <person name="Cordum H."/>
            <person name="Wilson R."/>
            <person name="Cheng Z."/>
            <person name="Jin W."/>
            <person name="Jiang J."/>
            <person name="Leong S.A."/>
            <person name="Iwama H."/>
            <person name="Gojobori T."/>
            <person name="Itoh T."/>
            <person name="Niimura Y."/>
            <person name="Fujii Y."/>
            <person name="Habara T."/>
            <person name="Sakai H."/>
            <person name="Sato Y."/>
            <person name="Wilson G."/>
            <person name="Kumar K."/>
            <person name="McCouch S."/>
            <person name="Juretic N."/>
            <person name="Hoen D."/>
            <person name="Wright S."/>
            <person name="Bruskiewich R."/>
            <person name="Bureau T."/>
            <person name="Miyao A."/>
            <person name="Hirochika H."/>
            <person name="Nishikawa T."/>
            <person name="Kadowaki K."/>
            <person name="Sugiura M."/>
            <person name="Burr B."/>
            <person name="Sasaki T."/>
        </authorList>
    </citation>
    <scope>NUCLEOTIDE SEQUENCE [LARGE SCALE GENOMIC DNA]</scope>
    <source>
        <strain evidence="2">cv. Nipponbare</strain>
    </source>
</reference>
<dbReference type="AlphaFoldDB" id="A0A0P0XUT6"/>
<reference evidence="1 2" key="2">
    <citation type="journal article" date="2013" name="Plant Cell Physiol.">
        <title>Rice Annotation Project Database (RAP-DB): an integrative and interactive database for rice genomics.</title>
        <authorList>
            <person name="Sakai H."/>
            <person name="Lee S.S."/>
            <person name="Tanaka T."/>
            <person name="Numa H."/>
            <person name="Kim J."/>
            <person name="Kawahara Y."/>
            <person name="Wakimoto H."/>
            <person name="Yang C.C."/>
            <person name="Iwamoto M."/>
            <person name="Abe T."/>
            <person name="Yamada Y."/>
            <person name="Muto A."/>
            <person name="Inokuchi H."/>
            <person name="Ikemura T."/>
            <person name="Matsumoto T."/>
            <person name="Sasaki T."/>
            <person name="Itoh T."/>
        </authorList>
    </citation>
    <scope>NUCLEOTIDE SEQUENCE [LARGE SCALE GENOMIC DNA]</scope>
    <source>
        <strain evidence="2">cv. Nipponbare</strain>
    </source>
</reference>
<keyword evidence="2" id="KW-1185">Reference proteome</keyword>
<gene>
    <name evidence="1" type="ordered locus">Os10g0433850</name>
    <name evidence="1" type="ORF">OSNPB_100433850</name>
</gene>
<accession>A0A0P0XUT6</accession>
<evidence type="ECO:0000313" key="1">
    <source>
        <dbReference type="EMBL" id="BAT10972.1"/>
    </source>
</evidence>
<dbReference type="Proteomes" id="UP000059680">
    <property type="component" value="Chromosome 10"/>
</dbReference>
<dbReference type="EMBL" id="AP014966">
    <property type="protein sequence ID" value="BAT10972.1"/>
    <property type="molecule type" value="Genomic_DNA"/>
</dbReference>
<reference evidence="1 2" key="3">
    <citation type="journal article" date="2013" name="Rice">
        <title>Improvement of the Oryza sativa Nipponbare reference genome using next generation sequence and optical map data.</title>
        <authorList>
            <person name="Kawahara Y."/>
            <person name="de la Bastide M."/>
            <person name="Hamilton J.P."/>
            <person name="Kanamori H."/>
            <person name="McCombie W.R."/>
            <person name="Ouyang S."/>
            <person name="Schwartz D.C."/>
            <person name="Tanaka T."/>
            <person name="Wu J."/>
            <person name="Zhou S."/>
            <person name="Childs K.L."/>
            <person name="Davidson R.M."/>
            <person name="Lin H."/>
            <person name="Quesada-Ocampo L."/>
            <person name="Vaillancourt B."/>
            <person name="Sakai H."/>
            <person name="Lee S.S."/>
            <person name="Kim J."/>
            <person name="Numa H."/>
            <person name="Itoh T."/>
            <person name="Buell C.R."/>
            <person name="Matsumoto T."/>
        </authorList>
    </citation>
    <scope>NUCLEOTIDE SEQUENCE [LARGE SCALE GENOMIC DNA]</scope>
    <source>
        <strain evidence="2">cv. Nipponbare</strain>
    </source>
</reference>
<organism evidence="1 2">
    <name type="scientific">Oryza sativa subsp. japonica</name>
    <name type="common">Rice</name>
    <dbReference type="NCBI Taxonomy" id="39947"/>
    <lineage>
        <taxon>Eukaryota</taxon>
        <taxon>Viridiplantae</taxon>
        <taxon>Streptophyta</taxon>
        <taxon>Embryophyta</taxon>
        <taxon>Tracheophyta</taxon>
        <taxon>Spermatophyta</taxon>
        <taxon>Magnoliopsida</taxon>
        <taxon>Liliopsida</taxon>
        <taxon>Poales</taxon>
        <taxon>Poaceae</taxon>
        <taxon>BOP clade</taxon>
        <taxon>Oryzoideae</taxon>
        <taxon>Oryzeae</taxon>
        <taxon>Oryzinae</taxon>
        <taxon>Oryza</taxon>
        <taxon>Oryza sativa</taxon>
    </lineage>
</organism>
<proteinExistence type="predicted"/>